<dbReference type="AlphaFoldDB" id="A0A1R3WB53"/>
<protein>
    <submittedName>
        <fullName evidence="1">Uncharacterized protein</fullName>
    </submittedName>
</protein>
<dbReference type="Proteomes" id="UP000192455">
    <property type="component" value="Unassembled WGS sequence"/>
</dbReference>
<reference evidence="1 2" key="1">
    <citation type="submission" date="2017-01" db="EMBL/GenBank/DDBJ databases">
        <authorList>
            <person name="Mah S.A."/>
            <person name="Swanson W.J."/>
            <person name="Moy G.W."/>
            <person name="Vacquier V.D."/>
        </authorList>
    </citation>
    <scope>NUCLEOTIDE SEQUENCE [LARGE SCALE GENOMIC DNA]</scope>
    <source>
        <strain evidence="1 2">DSM 21219</strain>
    </source>
</reference>
<keyword evidence="2" id="KW-1185">Reference proteome</keyword>
<name>A0A1R3WB53_9RHOB</name>
<gene>
    <name evidence="1" type="ORF">SAMN05421849_0176</name>
</gene>
<dbReference type="STRING" id="515897.SAMN05421849_0176"/>
<accession>A0A1R3WB53</accession>
<proteinExistence type="predicted"/>
<dbReference type="EMBL" id="FTPS01000001">
    <property type="protein sequence ID" value="SIT74549.1"/>
    <property type="molecule type" value="Genomic_DNA"/>
</dbReference>
<evidence type="ECO:0000313" key="1">
    <source>
        <dbReference type="EMBL" id="SIT74549.1"/>
    </source>
</evidence>
<sequence>MPADAASHEVETALIEHFRRFLPDGFEIIEPVCGALFFTEGEA</sequence>
<organism evidence="1 2">
    <name type="scientific">Pontibaca methylaminivorans</name>
    <dbReference type="NCBI Taxonomy" id="515897"/>
    <lineage>
        <taxon>Bacteria</taxon>
        <taxon>Pseudomonadati</taxon>
        <taxon>Pseudomonadota</taxon>
        <taxon>Alphaproteobacteria</taxon>
        <taxon>Rhodobacterales</taxon>
        <taxon>Roseobacteraceae</taxon>
        <taxon>Pontibaca</taxon>
    </lineage>
</organism>
<evidence type="ECO:0000313" key="2">
    <source>
        <dbReference type="Proteomes" id="UP000192455"/>
    </source>
</evidence>